<name>A0ABS7AMI4_9CLOT</name>
<evidence type="ECO:0000259" key="5">
    <source>
        <dbReference type="Pfam" id="PF01258"/>
    </source>
</evidence>
<evidence type="ECO:0000313" key="7">
    <source>
        <dbReference type="Proteomes" id="UP001519921"/>
    </source>
</evidence>
<organism evidence="6 7">
    <name type="scientific">Clostridium weizhouense</name>
    <dbReference type="NCBI Taxonomy" id="2859781"/>
    <lineage>
        <taxon>Bacteria</taxon>
        <taxon>Bacillati</taxon>
        <taxon>Bacillota</taxon>
        <taxon>Clostridia</taxon>
        <taxon>Eubacteriales</taxon>
        <taxon>Clostridiaceae</taxon>
        <taxon>Clostridium</taxon>
    </lineage>
</organism>
<dbReference type="EMBL" id="JAHXPT010000004">
    <property type="protein sequence ID" value="MBW6409863.1"/>
    <property type="molecule type" value="Genomic_DNA"/>
</dbReference>
<feature type="zinc finger region" description="dksA C4-type" evidence="4">
    <location>
        <begin position="92"/>
        <end position="116"/>
    </location>
</feature>
<sequence length="200" mass="23088">MNREQLTYYKDKLNEEKKRVTGLIDQLNINEMTKYNTEVASELSFYDNHPADIATETFEVEMGRALEANEASMLGKINEALKSINQGSYGKCKKCGKDIQKERLDALPYAENCIECQNTLSTVKNFNSNQRVVEESVLKPLGYGFTHYKGDNIEFDAEDSYQAVELFNKINNIEEYYNEDDDVDEIEKISNQQYKDQLPD</sequence>
<accession>A0ABS7AMI4</accession>
<dbReference type="PROSITE" id="PS51128">
    <property type="entry name" value="ZF_DKSA_2"/>
    <property type="match status" value="1"/>
</dbReference>
<keyword evidence="7" id="KW-1185">Reference proteome</keyword>
<gene>
    <name evidence="6" type="ORF">KYD98_07140</name>
</gene>
<keyword evidence="1" id="KW-0479">Metal-binding</keyword>
<dbReference type="SUPFAM" id="SSF109635">
    <property type="entry name" value="DnaK suppressor protein DksA, alpha-hairpin domain"/>
    <property type="match status" value="1"/>
</dbReference>
<evidence type="ECO:0000256" key="4">
    <source>
        <dbReference type="PROSITE-ProRule" id="PRU00510"/>
    </source>
</evidence>
<reference evidence="6 7" key="1">
    <citation type="submission" date="2021-07" db="EMBL/GenBank/DDBJ databases">
        <title>Clostridium weizhouense sp. nov., an anaerobic bacterium isolated from activated sludge of Petroleum wastewater.</title>
        <authorList>
            <person name="Li Q."/>
        </authorList>
    </citation>
    <scope>NUCLEOTIDE SEQUENCE [LARGE SCALE GENOMIC DNA]</scope>
    <source>
        <strain evidence="6 7">YB-6</strain>
    </source>
</reference>
<evidence type="ECO:0000256" key="3">
    <source>
        <dbReference type="ARBA" id="ARBA00022833"/>
    </source>
</evidence>
<dbReference type="PANTHER" id="PTHR33823">
    <property type="entry name" value="RNA POLYMERASE-BINDING TRANSCRIPTION FACTOR DKSA-RELATED"/>
    <property type="match status" value="1"/>
</dbReference>
<dbReference type="NCBIfam" id="TIGR02890">
    <property type="entry name" value="bacill_yteA"/>
    <property type="match status" value="1"/>
</dbReference>
<dbReference type="Gene3D" id="1.20.120.910">
    <property type="entry name" value="DksA, coiled-coil domain"/>
    <property type="match status" value="1"/>
</dbReference>
<dbReference type="InterPro" id="IPR014240">
    <property type="entry name" value="YteA"/>
</dbReference>
<dbReference type="SUPFAM" id="SSF57716">
    <property type="entry name" value="Glucocorticoid receptor-like (DNA-binding domain)"/>
    <property type="match status" value="1"/>
</dbReference>
<dbReference type="InterPro" id="IPR037187">
    <property type="entry name" value="DnaK_N"/>
</dbReference>
<dbReference type="PANTHER" id="PTHR33823:SF4">
    <property type="entry name" value="GENERAL STRESS PROTEIN 16O"/>
    <property type="match status" value="1"/>
</dbReference>
<dbReference type="RefSeq" id="WP_219778921.1">
    <property type="nucleotide sequence ID" value="NZ_JAHXPT010000004.1"/>
</dbReference>
<keyword evidence="3" id="KW-0862">Zinc</keyword>
<evidence type="ECO:0000313" key="6">
    <source>
        <dbReference type="EMBL" id="MBW6409863.1"/>
    </source>
</evidence>
<dbReference type="InterPro" id="IPR000962">
    <property type="entry name" value="Znf_DskA_TraR"/>
</dbReference>
<evidence type="ECO:0000256" key="1">
    <source>
        <dbReference type="ARBA" id="ARBA00022723"/>
    </source>
</evidence>
<dbReference type="Pfam" id="PF01258">
    <property type="entry name" value="zf-dskA_traR"/>
    <property type="match status" value="1"/>
</dbReference>
<proteinExistence type="predicted"/>
<evidence type="ECO:0000256" key="2">
    <source>
        <dbReference type="ARBA" id="ARBA00022771"/>
    </source>
</evidence>
<comment type="caution">
    <text evidence="6">The sequence shown here is derived from an EMBL/GenBank/DDBJ whole genome shotgun (WGS) entry which is preliminary data.</text>
</comment>
<dbReference type="Proteomes" id="UP001519921">
    <property type="component" value="Unassembled WGS sequence"/>
</dbReference>
<keyword evidence="2" id="KW-0863">Zinc-finger</keyword>
<protein>
    <submittedName>
        <fullName evidence="6">TraR/DksA C4-type zinc finger protein</fullName>
    </submittedName>
</protein>
<feature type="domain" description="Zinc finger DksA/TraR C4-type" evidence="5">
    <location>
        <begin position="87"/>
        <end position="118"/>
    </location>
</feature>